<feature type="transmembrane region" description="Helical" evidence="7">
    <location>
        <begin position="57"/>
        <end position="78"/>
    </location>
</feature>
<comment type="similarity">
    <text evidence="5">Belongs to the G-protein coupled receptor 1 family.</text>
</comment>
<feature type="transmembrane region" description="Helical" evidence="7">
    <location>
        <begin position="279"/>
        <end position="306"/>
    </location>
</feature>
<gene>
    <name evidence="9" type="ORF">SNE40_011358</name>
</gene>
<dbReference type="GO" id="GO:0004930">
    <property type="term" value="F:G protein-coupled receptor activity"/>
    <property type="evidence" value="ECO:0007669"/>
    <property type="project" value="UniProtKB-KW"/>
</dbReference>
<comment type="subcellular location">
    <subcellularLocation>
        <location evidence="1">Membrane</location>
    </subcellularLocation>
</comment>
<keyword evidence="5" id="KW-0675">Receptor</keyword>
<evidence type="ECO:0000313" key="9">
    <source>
        <dbReference type="EMBL" id="KAK6178871.1"/>
    </source>
</evidence>
<keyword evidence="10" id="KW-1185">Reference proteome</keyword>
<keyword evidence="5" id="KW-0297">G-protein coupled receptor</keyword>
<dbReference type="PANTHER" id="PTHR46641">
    <property type="entry name" value="FMRFAMIDE RECEPTOR-RELATED"/>
    <property type="match status" value="1"/>
</dbReference>
<evidence type="ECO:0000256" key="5">
    <source>
        <dbReference type="RuleBase" id="RU000688"/>
    </source>
</evidence>
<protein>
    <recommendedName>
        <fullName evidence="8">G-protein coupled receptors family 1 profile domain-containing protein</fullName>
    </recommendedName>
</protein>
<dbReference type="InterPro" id="IPR017452">
    <property type="entry name" value="GPCR_Rhodpsn_7TM"/>
</dbReference>
<feature type="transmembrane region" description="Helical" evidence="7">
    <location>
        <begin position="326"/>
        <end position="342"/>
    </location>
</feature>
<evidence type="ECO:0000256" key="2">
    <source>
        <dbReference type="ARBA" id="ARBA00022692"/>
    </source>
</evidence>
<name>A0AAN8PTX1_PATCE</name>
<dbReference type="Proteomes" id="UP001347796">
    <property type="component" value="Unassembled WGS sequence"/>
</dbReference>
<dbReference type="EMBL" id="JAZGQO010000008">
    <property type="protein sequence ID" value="KAK6178871.1"/>
    <property type="molecule type" value="Genomic_DNA"/>
</dbReference>
<comment type="caution">
    <text evidence="9">The sequence shown here is derived from an EMBL/GenBank/DDBJ whole genome shotgun (WGS) entry which is preliminary data.</text>
</comment>
<feature type="domain" description="G-protein coupled receptors family 1 profile" evidence="8">
    <location>
        <begin position="70"/>
        <end position="339"/>
    </location>
</feature>
<evidence type="ECO:0000256" key="4">
    <source>
        <dbReference type="ARBA" id="ARBA00023136"/>
    </source>
</evidence>
<keyword evidence="5" id="KW-0807">Transducer</keyword>
<proteinExistence type="inferred from homology"/>
<dbReference type="PANTHER" id="PTHR46641:SF25">
    <property type="entry name" value="CNMAMIDE RECEPTOR-RELATED"/>
    <property type="match status" value="1"/>
</dbReference>
<keyword evidence="3 7" id="KW-1133">Transmembrane helix</keyword>
<evidence type="ECO:0000259" key="8">
    <source>
        <dbReference type="PROSITE" id="PS50262"/>
    </source>
</evidence>
<dbReference type="InterPro" id="IPR000276">
    <property type="entry name" value="GPCR_Rhodpsn"/>
</dbReference>
<sequence length="441" mass="50823">MEFMNETLAGMNDSMFEGNGSMVEMTTKFTQSNLRYLTEDKSLEKFLEFQVAWGLDIGFTPVCSALGIIGNIMSFIVLMMSKKSTTYQYLAMIALMDIIILILNIMFMVRKFPDHEIFHKETCGLIFFLMYFSIHYNVALLVTMTLERFIAIKYPLHAPKWFTIRRARIIIAVEGLLAFAFDFHNFFTRTMVKDDESGMEQCSQEGEMNIFFIRKIWPWFDAVVYCYLPLSCLFTLNILIIREVKKAGNTKRQLTQSSDNTADNEAQSESRKQERQITIMLLLVSFCFLIFVSPMAVIIVVERYYWLPVFPHDKAVFHLVRTITNHMMYLNHALNFLLYFLSGRRFRDEFRDVFCKCLVQPKRANIYKMHQPKDNTKKAVAKLAVISESQSSIDSDAKNSSNVGDSRATLSSNLTDSQTSSNAQNAIEVLPDPVEIPAPLV</sequence>
<dbReference type="CDD" id="cd14978">
    <property type="entry name" value="7tmA_FMRFamide_R-like"/>
    <property type="match status" value="1"/>
</dbReference>
<dbReference type="Pfam" id="PF00001">
    <property type="entry name" value="7tm_1"/>
    <property type="match status" value="1"/>
</dbReference>
<dbReference type="PROSITE" id="PS00237">
    <property type="entry name" value="G_PROTEIN_RECEP_F1_1"/>
    <property type="match status" value="1"/>
</dbReference>
<evidence type="ECO:0000256" key="7">
    <source>
        <dbReference type="SAM" id="Phobius"/>
    </source>
</evidence>
<dbReference type="SUPFAM" id="SSF81321">
    <property type="entry name" value="Family A G protein-coupled receptor-like"/>
    <property type="match status" value="1"/>
</dbReference>
<evidence type="ECO:0000256" key="3">
    <source>
        <dbReference type="ARBA" id="ARBA00022989"/>
    </source>
</evidence>
<dbReference type="GO" id="GO:0016020">
    <property type="term" value="C:membrane"/>
    <property type="evidence" value="ECO:0007669"/>
    <property type="project" value="UniProtKB-SubCell"/>
</dbReference>
<dbReference type="AlphaFoldDB" id="A0AAN8PTX1"/>
<feature type="transmembrane region" description="Helical" evidence="7">
    <location>
        <begin position="90"/>
        <end position="109"/>
    </location>
</feature>
<keyword evidence="2 5" id="KW-0812">Transmembrane</keyword>
<dbReference type="Gene3D" id="1.20.1070.10">
    <property type="entry name" value="Rhodopsin 7-helix transmembrane proteins"/>
    <property type="match status" value="1"/>
</dbReference>
<dbReference type="PROSITE" id="PS50262">
    <property type="entry name" value="G_PROTEIN_RECEP_F1_2"/>
    <property type="match status" value="1"/>
</dbReference>
<evidence type="ECO:0000256" key="1">
    <source>
        <dbReference type="ARBA" id="ARBA00004370"/>
    </source>
</evidence>
<accession>A0AAN8PTX1</accession>
<feature type="region of interest" description="Disordered" evidence="6">
    <location>
        <begin position="394"/>
        <end position="428"/>
    </location>
</feature>
<evidence type="ECO:0000313" key="10">
    <source>
        <dbReference type="Proteomes" id="UP001347796"/>
    </source>
</evidence>
<dbReference type="InterPro" id="IPR052954">
    <property type="entry name" value="GPCR-Ligand_Int"/>
</dbReference>
<feature type="transmembrane region" description="Helical" evidence="7">
    <location>
        <begin position="167"/>
        <end position="187"/>
    </location>
</feature>
<feature type="compositionally biased region" description="Polar residues" evidence="6">
    <location>
        <begin position="394"/>
        <end position="425"/>
    </location>
</feature>
<reference evidence="9 10" key="1">
    <citation type="submission" date="2024-01" db="EMBL/GenBank/DDBJ databases">
        <title>The genome of the rayed Mediterranean limpet Patella caerulea (Linnaeus, 1758).</title>
        <authorList>
            <person name="Anh-Thu Weber A."/>
            <person name="Halstead-Nussloch G."/>
        </authorList>
    </citation>
    <scope>NUCLEOTIDE SEQUENCE [LARGE SCALE GENOMIC DNA]</scope>
    <source>
        <strain evidence="9">AATW-2023a</strain>
        <tissue evidence="9">Whole specimen</tissue>
    </source>
</reference>
<feature type="transmembrane region" description="Helical" evidence="7">
    <location>
        <begin position="222"/>
        <end position="241"/>
    </location>
</feature>
<organism evidence="9 10">
    <name type="scientific">Patella caerulea</name>
    <name type="common">Rayed Mediterranean limpet</name>
    <dbReference type="NCBI Taxonomy" id="87958"/>
    <lineage>
        <taxon>Eukaryota</taxon>
        <taxon>Metazoa</taxon>
        <taxon>Spiralia</taxon>
        <taxon>Lophotrochozoa</taxon>
        <taxon>Mollusca</taxon>
        <taxon>Gastropoda</taxon>
        <taxon>Patellogastropoda</taxon>
        <taxon>Patelloidea</taxon>
        <taxon>Patellidae</taxon>
        <taxon>Patella</taxon>
    </lineage>
</organism>
<dbReference type="PRINTS" id="PR00237">
    <property type="entry name" value="GPCRRHODOPSN"/>
</dbReference>
<evidence type="ECO:0000256" key="6">
    <source>
        <dbReference type="SAM" id="MobiDB-lite"/>
    </source>
</evidence>
<feature type="transmembrane region" description="Helical" evidence="7">
    <location>
        <begin position="124"/>
        <end position="146"/>
    </location>
</feature>
<keyword evidence="4 7" id="KW-0472">Membrane</keyword>